<comment type="subcellular location">
    <subcellularLocation>
        <location evidence="1">Basolateral cell membrane</location>
        <topology evidence="1">Multi-pass membrane protein</topology>
    </subcellularLocation>
</comment>
<feature type="region of interest" description="Disordered" evidence="9">
    <location>
        <begin position="778"/>
        <end position="844"/>
    </location>
</feature>
<evidence type="ECO:0000256" key="7">
    <source>
        <dbReference type="ARBA" id="ARBA00023065"/>
    </source>
</evidence>
<dbReference type="GO" id="GO:0016323">
    <property type="term" value="C:basolateral plasma membrane"/>
    <property type="evidence" value="ECO:0007669"/>
    <property type="project" value="UniProtKB-SubCell"/>
</dbReference>
<dbReference type="PRINTS" id="PR01232">
    <property type="entry name" value="NAHCO3TRSPRT"/>
</dbReference>
<dbReference type="PANTHER" id="PTHR11453:SF20">
    <property type="entry name" value="ELECTROGENIC SODIUM BICARBONATE COTRANSPORTER 4"/>
    <property type="match status" value="1"/>
</dbReference>
<comment type="similarity">
    <text evidence="2">Belongs to the anion exchanger (TC 2.A.31) family.</text>
</comment>
<feature type="transmembrane region" description="Helical" evidence="10">
    <location>
        <begin position="421"/>
        <end position="439"/>
    </location>
</feature>
<keyword evidence="7" id="KW-0406">Ion transport</keyword>
<dbReference type="OrthoDB" id="1735926at2759"/>
<feature type="transmembrane region" description="Helical" evidence="10">
    <location>
        <begin position="497"/>
        <end position="515"/>
    </location>
</feature>
<feature type="transmembrane region" description="Helical" evidence="10">
    <location>
        <begin position="459"/>
        <end position="477"/>
    </location>
</feature>
<dbReference type="PRINTS" id="PR01231">
    <property type="entry name" value="HCO3TRNSPORT"/>
</dbReference>
<dbReference type="Gene3D" id="1.10.287.570">
    <property type="entry name" value="Helical hairpin bin"/>
    <property type="match status" value="1"/>
</dbReference>
<dbReference type="FunFam" id="1.10.287.570:FF:000001">
    <property type="entry name" value="Anion exchange protein"/>
    <property type="match status" value="1"/>
</dbReference>
<keyword evidence="6 10" id="KW-1133">Transmembrane helix</keyword>
<accession>A0A9Q1IF50</accession>
<dbReference type="GO" id="GO:0051453">
    <property type="term" value="P:regulation of intracellular pH"/>
    <property type="evidence" value="ECO:0007669"/>
    <property type="project" value="TreeGrafter"/>
</dbReference>
<keyword evidence="14" id="KW-1185">Reference proteome</keyword>
<dbReference type="GO" id="GO:0008509">
    <property type="term" value="F:monoatomic anion transmembrane transporter activity"/>
    <property type="evidence" value="ECO:0007669"/>
    <property type="project" value="InterPro"/>
</dbReference>
<sequence>MKKIPRDAEASNVLVGEVDFLEKPFVAFVRLAQATTLGGLTEVPVPTRFLFVLLGPQGKGKSFNEIGRAIATLMVDDLFSDVAYKARDREDLIAGIDEFLDEVIVLPPGEWDPKIRIEPPKKVPSADMRKSVFSLNELGQMNGTAGGGGGAAEDEEMPAPHELGEELAFTGRFCGGLILDIKRKIPWFASDFYEGFHIQSISAVLFIYLGCITNAITFGGLLGDATDNYQGVMESFLGTALAGTIFCLFGGQPLIILSSTGPILVFEKLLYEFSKSNKIDYMELRLWIGLHSCLQCFILVATDASYIIKYMTRFTEEGFSSLISFIFISDAIKKMVGSFKYYPINRGFNPDYVTVYKCECLAPDPVASMTFNVSASVAVDNSSNLSVYNVTALDWSLLSKKECLKYGGTLVGNSCKYVPDLALMSFILFFGTYSMAVSLKKFKSSRYFPTKWRNLISDFSIIISILVFCMLDFLLSLETPKLHVPTEIKLRKLISDFSIFMSIMTFVGLDMLMGLKTPKLIVPTEFKPTRSDRGWVVMPFGKNPWWMYVASFVPALLVTILIFMDQQISAVIVNRKENKLKKGCGYHLDLLWVGILMMACSFMGLPWYVAATVISIAHIDSLKMESESSAPGEQPQFLGVREQRLTGILVFVLTGVSIFLAPILQYIPMPVLYGIFLYMGVASLSGIQFWDRIKLYLMPAKHQPDFSFLRHVPLRRVHLFTLVQITCLAVLWILKSTVAAIIFPVMILGLMVVRKMLDLVFSQHDLAWLDDILPEKEKKKKEDETKKKDKKKPRGEDAIEEESMSPTSPPVKIPMEPMGPPVDPVPTPGLPPVEPLASDPSLCT</sequence>
<evidence type="ECO:0000259" key="12">
    <source>
        <dbReference type="Pfam" id="PF07565"/>
    </source>
</evidence>
<protein>
    <recommendedName>
        <fullName evidence="15">Anion exchange protein</fullName>
    </recommendedName>
</protein>
<evidence type="ECO:0000256" key="8">
    <source>
        <dbReference type="ARBA" id="ARBA00023136"/>
    </source>
</evidence>
<dbReference type="PANTHER" id="PTHR11453">
    <property type="entry name" value="ANION EXCHANGE PROTEIN"/>
    <property type="match status" value="1"/>
</dbReference>
<evidence type="ECO:0000256" key="6">
    <source>
        <dbReference type="ARBA" id="ARBA00022989"/>
    </source>
</evidence>
<feature type="transmembrane region" description="Helical" evidence="10">
    <location>
        <begin position="671"/>
        <end position="690"/>
    </location>
</feature>
<feature type="transmembrane region" description="Helical" evidence="10">
    <location>
        <begin position="203"/>
        <end position="222"/>
    </location>
</feature>
<dbReference type="InterPro" id="IPR003020">
    <property type="entry name" value="HCO3_transpt_euk"/>
</dbReference>
<dbReference type="EMBL" id="JAINUF010000017">
    <property type="protein sequence ID" value="KAJ8339523.1"/>
    <property type="molecule type" value="Genomic_DNA"/>
</dbReference>
<keyword evidence="5 10" id="KW-0812">Transmembrane</keyword>
<dbReference type="InterPro" id="IPR003024">
    <property type="entry name" value="Na/HCO3_transpt"/>
</dbReference>
<keyword evidence="4" id="KW-1003">Cell membrane</keyword>
<evidence type="ECO:0000256" key="3">
    <source>
        <dbReference type="ARBA" id="ARBA00022448"/>
    </source>
</evidence>
<evidence type="ECO:0000259" key="11">
    <source>
        <dbReference type="Pfam" id="PF00955"/>
    </source>
</evidence>
<dbReference type="FunFam" id="3.40.930.10:FF:000024">
    <property type="entry name" value="Anion exchange protein"/>
    <property type="match status" value="1"/>
</dbReference>
<evidence type="ECO:0000256" key="10">
    <source>
        <dbReference type="SAM" id="Phobius"/>
    </source>
</evidence>
<dbReference type="GO" id="GO:0005452">
    <property type="term" value="F:solute:inorganic anion antiporter activity"/>
    <property type="evidence" value="ECO:0007669"/>
    <property type="project" value="InterPro"/>
</dbReference>
<feature type="compositionally biased region" description="Basic and acidic residues" evidence="9">
    <location>
        <begin position="778"/>
        <end position="787"/>
    </location>
</feature>
<dbReference type="SUPFAM" id="SSF55804">
    <property type="entry name" value="Phoshotransferase/anion transport protein"/>
    <property type="match status" value="1"/>
</dbReference>
<evidence type="ECO:0000313" key="13">
    <source>
        <dbReference type="EMBL" id="KAJ8339523.1"/>
    </source>
</evidence>
<evidence type="ECO:0000256" key="2">
    <source>
        <dbReference type="ARBA" id="ARBA00010993"/>
    </source>
</evidence>
<dbReference type="GO" id="GO:0008510">
    <property type="term" value="F:sodium:bicarbonate symporter activity"/>
    <property type="evidence" value="ECO:0007669"/>
    <property type="project" value="TreeGrafter"/>
</dbReference>
<dbReference type="InterPro" id="IPR013769">
    <property type="entry name" value="Band3_cytoplasmic_dom"/>
</dbReference>
<reference evidence="13" key="1">
    <citation type="journal article" date="2023" name="Science">
        <title>Genome structures resolve the early diversification of teleost fishes.</title>
        <authorList>
            <person name="Parey E."/>
            <person name="Louis A."/>
            <person name="Montfort J."/>
            <person name="Bouchez O."/>
            <person name="Roques C."/>
            <person name="Iampietro C."/>
            <person name="Lluch J."/>
            <person name="Castinel A."/>
            <person name="Donnadieu C."/>
            <person name="Desvignes T."/>
            <person name="Floi Bucao C."/>
            <person name="Jouanno E."/>
            <person name="Wen M."/>
            <person name="Mejri S."/>
            <person name="Dirks R."/>
            <person name="Jansen H."/>
            <person name="Henkel C."/>
            <person name="Chen W.J."/>
            <person name="Zahm M."/>
            <person name="Cabau C."/>
            <person name="Klopp C."/>
            <person name="Thompson A.W."/>
            <person name="Robinson-Rechavi M."/>
            <person name="Braasch I."/>
            <person name="Lecointre G."/>
            <person name="Bobe J."/>
            <person name="Postlethwait J.H."/>
            <person name="Berthelot C."/>
            <person name="Roest Crollius H."/>
            <person name="Guiguen Y."/>
        </authorList>
    </citation>
    <scope>NUCLEOTIDE SEQUENCE</scope>
    <source>
        <strain evidence="13">WJC10195</strain>
    </source>
</reference>
<evidence type="ECO:0000256" key="1">
    <source>
        <dbReference type="ARBA" id="ARBA00004554"/>
    </source>
</evidence>
<feature type="compositionally biased region" description="Pro residues" evidence="9">
    <location>
        <begin position="807"/>
        <end position="834"/>
    </location>
</feature>
<name>A0A9Q1IF50_SYNKA</name>
<feature type="transmembrane region" description="Helical" evidence="10">
    <location>
        <begin position="242"/>
        <end position="266"/>
    </location>
</feature>
<evidence type="ECO:0008006" key="15">
    <source>
        <dbReference type="Google" id="ProtNLM"/>
    </source>
</evidence>
<feature type="transmembrane region" description="Helical" evidence="10">
    <location>
        <begin position="286"/>
        <end position="307"/>
    </location>
</feature>
<comment type="caution">
    <text evidence="13">The sequence shown here is derived from an EMBL/GenBank/DDBJ whole genome shotgun (WGS) entry which is preliminary data.</text>
</comment>
<dbReference type="Pfam" id="PF00955">
    <property type="entry name" value="HCO3_cotransp"/>
    <property type="match status" value="1"/>
</dbReference>
<feature type="domain" description="Bicarbonate transporter-like transmembrane" evidence="11">
    <location>
        <begin position="489"/>
        <end position="773"/>
    </location>
</feature>
<feature type="transmembrane region" description="Helical" evidence="10">
    <location>
        <begin position="545"/>
        <end position="564"/>
    </location>
</feature>
<dbReference type="Gene3D" id="3.40.930.10">
    <property type="entry name" value="Mannitol-specific EII, Chain A"/>
    <property type="match status" value="1"/>
</dbReference>
<feature type="transmembrane region" description="Helical" evidence="10">
    <location>
        <begin position="645"/>
        <end position="664"/>
    </location>
</feature>
<evidence type="ECO:0000256" key="5">
    <source>
        <dbReference type="ARBA" id="ARBA00022692"/>
    </source>
</evidence>
<dbReference type="InterPro" id="IPR011531">
    <property type="entry name" value="HCO3_transpt-like_TM_dom"/>
</dbReference>
<evidence type="ECO:0000256" key="9">
    <source>
        <dbReference type="SAM" id="MobiDB-lite"/>
    </source>
</evidence>
<gene>
    <name evidence="13" type="ORF">SKAU_G00363090</name>
</gene>
<dbReference type="AlphaFoldDB" id="A0A9Q1IF50"/>
<feature type="domain" description="Band 3 cytoplasmic" evidence="12">
    <location>
        <begin position="1"/>
        <end position="113"/>
    </location>
</feature>
<feature type="transmembrane region" description="Helical" evidence="10">
    <location>
        <begin position="585"/>
        <end position="609"/>
    </location>
</feature>
<evidence type="ECO:0000313" key="14">
    <source>
        <dbReference type="Proteomes" id="UP001152622"/>
    </source>
</evidence>
<feature type="transmembrane region" description="Helical" evidence="10">
    <location>
        <begin position="722"/>
        <end position="753"/>
    </location>
</feature>
<dbReference type="Pfam" id="PF07565">
    <property type="entry name" value="Band_3_cyto"/>
    <property type="match status" value="1"/>
</dbReference>
<proteinExistence type="inferred from homology"/>
<organism evidence="13 14">
    <name type="scientific">Synaphobranchus kaupii</name>
    <name type="common">Kaup's arrowtooth eel</name>
    <dbReference type="NCBI Taxonomy" id="118154"/>
    <lineage>
        <taxon>Eukaryota</taxon>
        <taxon>Metazoa</taxon>
        <taxon>Chordata</taxon>
        <taxon>Craniata</taxon>
        <taxon>Vertebrata</taxon>
        <taxon>Euteleostomi</taxon>
        <taxon>Actinopterygii</taxon>
        <taxon>Neopterygii</taxon>
        <taxon>Teleostei</taxon>
        <taxon>Anguilliformes</taxon>
        <taxon>Synaphobranchidae</taxon>
        <taxon>Synaphobranchus</taxon>
    </lineage>
</organism>
<keyword evidence="3" id="KW-0813">Transport</keyword>
<keyword evidence="8 10" id="KW-0472">Membrane</keyword>
<dbReference type="InterPro" id="IPR016152">
    <property type="entry name" value="PTrfase/Anion_transptr"/>
</dbReference>
<dbReference type="Proteomes" id="UP001152622">
    <property type="component" value="Chromosome 17"/>
</dbReference>
<evidence type="ECO:0000256" key="4">
    <source>
        <dbReference type="ARBA" id="ARBA00022475"/>
    </source>
</evidence>